<sequence length="42" mass="5192">MYQKSQLKKIQLMNLELNLIKIKKLDQEYSEMTQKMFSICYF</sequence>
<evidence type="ECO:0000313" key="2">
    <source>
        <dbReference type="Proteomes" id="UP001382955"/>
    </source>
</evidence>
<keyword evidence="2" id="KW-1185">Reference proteome</keyword>
<accession>A0ABU8ZUZ3</accession>
<gene>
    <name evidence="1" type="ORF">OC725_02360</name>
</gene>
<reference evidence="1 2" key="1">
    <citation type="journal article" date="2023" name="Int. J. Syst. Evol. Microbiol.">
        <title>The observation of taxonomic boundaries for the 16SrII and 16SrXXV phytoplasmas using genome-based delimitation.</title>
        <authorList>
            <person name="Rodrigues Jardim B."/>
            <person name="Tran-Nguyen L.T.T."/>
            <person name="Gambley C."/>
            <person name="Al-Sadi A.M."/>
            <person name="Al-Subhi A.M."/>
            <person name="Foissac X."/>
            <person name="Salar P."/>
            <person name="Cai H."/>
            <person name="Yang J.Y."/>
            <person name="Davis R."/>
            <person name="Jones L."/>
            <person name="Rodoni B."/>
            <person name="Constable F.E."/>
        </authorList>
    </citation>
    <scope>NUCLEOTIDE SEQUENCE [LARGE SCALE GENOMIC DNA]</scope>
    <source>
        <strain evidence="1">BAWM-322</strain>
    </source>
</reference>
<evidence type="ECO:0000313" key="1">
    <source>
        <dbReference type="EMBL" id="MEK0312099.1"/>
    </source>
</evidence>
<name>A0ABU8ZUZ3_9MOLU</name>
<dbReference type="EMBL" id="JAOSIK010000030">
    <property type="protein sequence ID" value="MEK0312099.1"/>
    <property type="molecule type" value="Genomic_DNA"/>
</dbReference>
<organism evidence="1 2">
    <name type="scientific">Candidatus Phytoplasma fabacearum</name>
    <dbReference type="NCBI Taxonomy" id="2982628"/>
    <lineage>
        <taxon>Bacteria</taxon>
        <taxon>Bacillati</taxon>
        <taxon>Mycoplasmatota</taxon>
        <taxon>Mollicutes</taxon>
        <taxon>Acholeplasmatales</taxon>
        <taxon>Acholeplasmataceae</taxon>
        <taxon>Candidatus Phytoplasma</taxon>
        <taxon>16SrII (Peanut WB group)</taxon>
    </lineage>
</organism>
<proteinExistence type="predicted"/>
<dbReference type="RefSeq" id="WP_304512647.1">
    <property type="nucleotide sequence ID" value="NZ_JAOSIK010000030.1"/>
</dbReference>
<comment type="caution">
    <text evidence="1">The sequence shown here is derived from an EMBL/GenBank/DDBJ whole genome shotgun (WGS) entry which is preliminary data.</text>
</comment>
<protein>
    <submittedName>
        <fullName evidence="1">Uncharacterized protein</fullName>
    </submittedName>
</protein>
<dbReference type="Proteomes" id="UP001382955">
    <property type="component" value="Unassembled WGS sequence"/>
</dbReference>